<protein>
    <recommendedName>
        <fullName evidence="2">Type IV pilus biogenesis protein PilM</fullName>
    </recommendedName>
</protein>
<feature type="non-terminal residue" evidence="1">
    <location>
        <position position="110"/>
    </location>
</feature>
<evidence type="ECO:0008006" key="2">
    <source>
        <dbReference type="Google" id="ProtNLM"/>
    </source>
</evidence>
<accession>A0A3B0T6L7</accession>
<dbReference type="AlphaFoldDB" id="A0A3B0T6L7"/>
<sequence>MHRNLFYKAFPPPKFLKMSAVGFDISDGTIHFVELKESKGGFVVVNFGEKEIAPGVIEKGEIKNASKLTEVLSSLKNKFDVPFVSISLPEQHAYLFKLRIPDMKRNQIRG</sequence>
<organism evidence="1">
    <name type="scientific">hydrothermal vent metagenome</name>
    <dbReference type="NCBI Taxonomy" id="652676"/>
    <lineage>
        <taxon>unclassified sequences</taxon>
        <taxon>metagenomes</taxon>
        <taxon>ecological metagenomes</taxon>
    </lineage>
</organism>
<evidence type="ECO:0000313" key="1">
    <source>
        <dbReference type="EMBL" id="VAW11703.1"/>
    </source>
</evidence>
<name>A0A3B0T6L7_9ZZZZ</name>
<gene>
    <name evidence="1" type="ORF">MNBD_BACTEROID05-1008</name>
</gene>
<reference evidence="1" key="1">
    <citation type="submission" date="2018-06" db="EMBL/GenBank/DDBJ databases">
        <authorList>
            <person name="Zhirakovskaya E."/>
        </authorList>
    </citation>
    <scope>NUCLEOTIDE SEQUENCE</scope>
</reference>
<dbReference type="EMBL" id="UOEN01000041">
    <property type="protein sequence ID" value="VAW11703.1"/>
    <property type="molecule type" value="Genomic_DNA"/>
</dbReference>
<proteinExistence type="predicted"/>
<dbReference type="Gene3D" id="3.30.420.40">
    <property type="match status" value="1"/>
</dbReference>